<evidence type="ECO:0000256" key="9">
    <source>
        <dbReference type="SAM" id="SignalP"/>
    </source>
</evidence>
<evidence type="ECO:0000256" key="3">
    <source>
        <dbReference type="ARBA" id="ARBA00022801"/>
    </source>
</evidence>
<keyword evidence="9" id="KW-0732">Signal</keyword>
<dbReference type="SUPFAM" id="SSF75005">
    <property type="entry name" value="Arabinanase/levansucrase/invertase"/>
    <property type="match status" value="1"/>
</dbReference>
<protein>
    <submittedName>
        <fullName evidence="10">Arabinan endo-1,5-alpha-L-arabinosidase</fullName>
    </submittedName>
</protein>
<name>A0A7D4Q2M7_9SPHI</name>
<dbReference type="GO" id="GO:0031222">
    <property type="term" value="P:arabinan catabolic process"/>
    <property type="evidence" value="ECO:0007669"/>
    <property type="project" value="UniProtKB-UniPathway"/>
</dbReference>
<evidence type="ECO:0000313" key="11">
    <source>
        <dbReference type="Proteomes" id="UP000505355"/>
    </source>
</evidence>
<dbReference type="UniPathway" id="UPA00667"/>
<evidence type="ECO:0000256" key="7">
    <source>
        <dbReference type="PIRSR" id="PIRSR026534-3"/>
    </source>
</evidence>
<dbReference type="RefSeq" id="WP_173414459.1">
    <property type="nucleotide sequence ID" value="NZ_CP054139.1"/>
</dbReference>
<feature type="active site" description="Proton acceptor" evidence="6">
    <location>
        <position position="59"/>
    </location>
</feature>
<keyword evidence="3 5" id="KW-0378">Hydrolase</keyword>
<dbReference type="InterPro" id="IPR006710">
    <property type="entry name" value="Glyco_hydro_43"/>
</dbReference>
<evidence type="ECO:0000256" key="1">
    <source>
        <dbReference type="ARBA" id="ARBA00004834"/>
    </source>
</evidence>
<dbReference type="PANTHER" id="PTHR43301:SF3">
    <property type="entry name" value="ARABINAN ENDO-1,5-ALPHA-L-ARABINOSIDASE A-RELATED"/>
    <property type="match status" value="1"/>
</dbReference>
<comment type="similarity">
    <text evidence="2 5">Belongs to the glycosyl hydrolase 43 family.</text>
</comment>
<dbReference type="EMBL" id="CP054139">
    <property type="protein sequence ID" value="QKJ29767.1"/>
    <property type="molecule type" value="Genomic_DNA"/>
</dbReference>
<dbReference type="InterPro" id="IPR016840">
    <property type="entry name" value="Glyco_hydro_43_endo_a_Ara-ase"/>
</dbReference>
<sequence>MNRYFITGIAIALSGIAYITNAQTTPPASPPANQQAQRGPRPDLNISNNGLNGSLGVHDPVMIKAGGTYYVLTTGMNMKSSTDMINWQNAGSVFGRDAKFSWWNNDIPDKVGLWAPDIHYANGKYHLYYSVSAWMNFNSSVGYATNVTLDRNSPDYKWVDEGKVIDFRNGGENVNVIDPNFFQDSDGKQYLLYGSYKGGLRLVELDPKTGKPFGDKPELTTITTSLGEGSFIIKGPEYYYVFASRGKCCAGLESTYQIVVGRAKTVKGPYLTKEGNAWTDNKYTVFLAGNYDEPGRGHNGFFAQGDTTYIVYHAYTRAFNGQSLLNIKPLYMDKDGWPSLDPSDKLFKMPAYEKKLFVGK</sequence>
<dbReference type="KEGG" id="mmab:HQ865_08355"/>
<evidence type="ECO:0000313" key="10">
    <source>
        <dbReference type="EMBL" id="QKJ29767.1"/>
    </source>
</evidence>
<dbReference type="InterPro" id="IPR050727">
    <property type="entry name" value="GH43_arabinanases"/>
</dbReference>
<evidence type="ECO:0000256" key="4">
    <source>
        <dbReference type="ARBA" id="ARBA00023295"/>
    </source>
</evidence>
<dbReference type="AlphaFoldDB" id="A0A7D4Q2M7"/>
<feature type="compositionally biased region" description="Low complexity" evidence="8">
    <location>
        <begin position="24"/>
        <end position="37"/>
    </location>
</feature>
<keyword evidence="4 5" id="KW-0326">Glycosidase</keyword>
<dbReference type="GO" id="GO:0046558">
    <property type="term" value="F:arabinan endo-1,5-alpha-L-arabinosidase activity"/>
    <property type="evidence" value="ECO:0007669"/>
    <property type="project" value="InterPro"/>
</dbReference>
<feature type="site" description="Important for substrate recognition" evidence="7">
    <location>
        <position position="298"/>
    </location>
</feature>
<dbReference type="PANTHER" id="PTHR43301">
    <property type="entry name" value="ARABINAN ENDO-1,5-ALPHA-L-ARABINOSIDASE"/>
    <property type="match status" value="1"/>
</dbReference>
<dbReference type="PIRSF" id="PIRSF026534">
    <property type="entry name" value="Endo_alpha-L-arabinosidase"/>
    <property type="match status" value="1"/>
</dbReference>
<dbReference type="CDD" id="cd08998">
    <property type="entry name" value="GH43_Arb43a-like"/>
    <property type="match status" value="1"/>
</dbReference>
<feature type="chain" id="PRO_5028811243" evidence="9">
    <location>
        <begin position="23"/>
        <end position="360"/>
    </location>
</feature>
<dbReference type="InterPro" id="IPR023296">
    <property type="entry name" value="Glyco_hydro_beta-prop_sf"/>
</dbReference>
<evidence type="ECO:0000256" key="2">
    <source>
        <dbReference type="ARBA" id="ARBA00009865"/>
    </source>
</evidence>
<organism evidence="10 11">
    <name type="scientific">Mucilaginibacter mali</name>
    <dbReference type="NCBI Taxonomy" id="2740462"/>
    <lineage>
        <taxon>Bacteria</taxon>
        <taxon>Pseudomonadati</taxon>
        <taxon>Bacteroidota</taxon>
        <taxon>Sphingobacteriia</taxon>
        <taxon>Sphingobacteriales</taxon>
        <taxon>Sphingobacteriaceae</taxon>
        <taxon>Mucilaginibacter</taxon>
    </lineage>
</organism>
<evidence type="ECO:0000256" key="8">
    <source>
        <dbReference type="SAM" id="MobiDB-lite"/>
    </source>
</evidence>
<feature type="site" description="Important for catalytic activity, responsible for pKa modulation of the active site Glu and correct orientation of both the proton donor and substrate" evidence="7">
    <location>
        <position position="178"/>
    </location>
</feature>
<reference evidence="10 11" key="1">
    <citation type="submission" date="2020-05" db="EMBL/GenBank/DDBJ databases">
        <title>Mucilaginibacter mali sp. nov.</title>
        <authorList>
            <person name="Kim H.S."/>
            <person name="Lee K.C."/>
            <person name="Suh M.K."/>
            <person name="Kim J.-S."/>
            <person name="Han K.-I."/>
            <person name="Eom M.K."/>
            <person name="Shin Y.K."/>
            <person name="Lee J.-S."/>
        </authorList>
    </citation>
    <scope>NUCLEOTIDE SEQUENCE [LARGE SCALE GENOMIC DNA]</scope>
    <source>
        <strain evidence="10 11">G2-14</strain>
    </source>
</reference>
<gene>
    <name evidence="10" type="ORF">HQ865_08355</name>
</gene>
<dbReference type="Gene3D" id="2.115.10.20">
    <property type="entry name" value="Glycosyl hydrolase domain, family 43"/>
    <property type="match status" value="1"/>
</dbReference>
<evidence type="ECO:0000256" key="6">
    <source>
        <dbReference type="PIRSR" id="PIRSR026534-1"/>
    </source>
</evidence>
<keyword evidence="11" id="KW-1185">Reference proteome</keyword>
<dbReference type="Proteomes" id="UP000505355">
    <property type="component" value="Chromosome"/>
</dbReference>
<proteinExistence type="inferred from homology"/>
<comment type="pathway">
    <text evidence="1 5">Glycan metabolism; L-arabinan degradation.</text>
</comment>
<accession>A0A7D4Q2M7</accession>
<evidence type="ECO:0000256" key="5">
    <source>
        <dbReference type="PIRNR" id="PIRNR026534"/>
    </source>
</evidence>
<feature type="region of interest" description="Disordered" evidence="8">
    <location>
        <begin position="24"/>
        <end position="49"/>
    </location>
</feature>
<dbReference type="Pfam" id="PF04616">
    <property type="entry name" value="Glyco_hydro_43"/>
    <property type="match status" value="1"/>
</dbReference>
<feature type="active site" description="Proton donor" evidence="6">
    <location>
        <position position="228"/>
    </location>
</feature>
<feature type="signal peptide" evidence="9">
    <location>
        <begin position="1"/>
        <end position="22"/>
    </location>
</feature>